<dbReference type="Proteomes" id="UP001424441">
    <property type="component" value="Unassembled WGS sequence"/>
</dbReference>
<name>A0ABP3RCV1_9HYPH</name>
<evidence type="ECO:0000313" key="2">
    <source>
        <dbReference type="Proteomes" id="UP001424441"/>
    </source>
</evidence>
<dbReference type="EMBL" id="BAAADE010000005">
    <property type="protein sequence ID" value="GAA0608137.1"/>
    <property type="molecule type" value="Genomic_DNA"/>
</dbReference>
<keyword evidence="2" id="KW-1185">Reference proteome</keyword>
<reference evidence="2" key="1">
    <citation type="journal article" date="2019" name="Int. J. Syst. Evol. Microbiol.">
        <title>The Global Catalogue of Microorganisms (GCM) 10K type strain sequencing project: providing services to taxonomists for standard genome sequencing and annotation.</title>
        <authorList>
            <consortium name="The Broad Institute Genomics Platform"/>
            <consortium name="The Broad Institute Genome Sequencing Center for Infectious Disease"/>
            <person name="Wu L."/>
            <person name="Ma J."/>
        </authorList>
    </citation>
    <scope>NUCLEOTIDE SEQUENCE [LARGE SCALE GENOMIC DNA]</scope>
    <source>
        <strain evidence="2">JCM 15115</strain>
    </source>
</reference>
<gene>
    <name evidence="1" type="ORF">GCM10008943_24620</name>
</gene>
<protein>
    <recommendedName>
        <fullName evidence="3">Restriction endonuclease</fullName>
    </recommendedName>
</protein>
<sequence length="349" mass="40419">MNEELFLKILNEVREILDADVKASAANHKPAAFENFARITFANVLHSYDLENAMEKIDQGFPDIVIGKFGAEIKATESNNWRCVANSVSEGRRALDVEKIYVIYGKMGGIPEVRTADYGASICHVRTSHVPRFEINLDPNNERHLFDTIGITYDQFRHLDMHEKMEHVRTYARARLKPGERLWWLEDNEVDDQQQSMSLAVKVYMDLEDKDKIKLRAEAALMCPQIVAHSRKYKRKYTDPVVYMMAYRGVLCPQARDLFSAGSVAGKVRGGKYVQHALKSIEEAMRTAAFELEEALFKEYWETNDIPRPEKRILRWLEMADDYAEKYYDGWKPSDYLFLEEQAKNASLK</sequence>
<organism evidence="1 2">
    <name type="scientific">Paenochrobactrum glaciei</name>
    <dbReference type="NCBI Taxonomy" id="486407"/>
    <lineage>
        <taxon>Bacteria</taxon>
        <taxon>Pseudomonadati</taxon>
        <taxon>Pseudomonadota</taxon>
        <taxon>Alphaproteobacteria</taxon>
        <taxon>Hyphomicrobiales</taxon>
        <taxon>Brucellaceae</taxon>
        <taxon>Paenochrobactrum</taxon>
    </lineage>
</organism>
<comment type="caution">
    <text evidence="1">The sequence shown here is derived from an EMBL/GenBank/DDBJ whole genome shotgun (WGS) entry which is preliminary data.</text>
</comment>
<dbReference type="RefSeq" id="WP_343806030.1">
    <property type="nucleotide sequence ID" value="NZ_BAAADE010000005.1"/>
</dbReference>
<evidence type="ECO:0000313" key="1">
    <source>
        <dbReference type="EMBL" id="GAA0608137.1"/>
    </source>
</evidence>
<evidence type="ECO:0008006" key="3">
    <source>
        <dbReference type="Google" id="ProtNLM"/>
    </source>
</evidence>
<proteinExistence type="predicted"/>
<accession>A0ABP3RCV1</accession>